<evidence type="ECO:0008006" key="2">
    <source>
        <dbReference type="Google" id="ProtNLM"/>
    </source>
</evidence>
<evidence type="ECO:0000313" key="1">
    <source>
        <dbReference type="EMBL" id="ARF12386.1"/>
    </source>
</evidence>
<name>A0A1V0SL04_9VIRU</name>
<sequence length="796" mass="92969">MDINLTILFINQDNCIEQTKLISNKDKLIKQSEYFKSILTKGFSEMDNNELNIDLTQLNCHLSLKHIQIFFDTLLEKYEYTITNNRDVKIIMDTKLKKNDFKHSITIDYGFTKDIPIHEFYILLTLCDYFSCEELTKKIKRYLSQYKKIFGENATVDDIEDIDDEDYLENYEPSVHENFEIILDKLVDIDPMMLTPDLTYYTYSKLAEDFLQHIYYVYLTYKQGNNLRGFKYLLDIVKQLIKKNKRITKIVPRSIIKNIELSVDEIKQFPLEDCYNLINQTDGLVTTDTYIFKVYDFYDSLVYEKSNEKMFKLNKQIHSDYTLNQKCIKPKEEVLKLFQEKTKGLFDNMKWDNVILTGGFIFGLLNDLSESLIGSTDIDLFTYNDETETTAKYLLNHFSQFKPYYSVRGKVVTIIIPTFPYDIQIIPTNYTTAYDVVNSFDFSYVKTYYDGNDVYTTLDGLLSLKYATTICTPTDEDSTLSNARLYKTLLKGLSIQYNPELKNDYIKDDVIDFIAMEKSEEIQMMLYKPGAIRKLAVHLSGVEMLPLIKTYYSSGLVTMNLDNITAKESKDNKDEYDKFSQNMIVYTDIEELVLTRQFNKFEYFACKLDDGRVINSIAFETGFCKINQIFDESESRESKGLTFSLSMNTLLENNLNNLKNVLVPLWTSYVKSISKRYDGCVKITSNVEYDGEGDPYTRSYLKIHVPENINVYKKYSKELHALESGDTVNFKCFINLWTDKPISSRNIQLSCKFMLDSFVIKRKDKNSQVKCCDVSDEDIDEHQSFKKGILSDYNGA</sequence>
<proteinExistence type="predicted"/>
<organism evidence="1">
    <name type="scientific">Klosneuvirus KNV1</name>
    <dbReference type="NCBI Taxonomy" id="1977640"/>
    <lineage>
        <taxon>Viruses</taxon>
        <taxon>Varidnaviria</taxon>
        <taxon>Bamfordvirae</taxon>
        <taxon>Nucleocytoviricota</taxon>
        <taxon>Megaviricetes</taxon>
        <taxon>Imitervirales</taxon>
        <taxon>Mimiviridae</taxon>
        <taxon>Klosneuvirinae</taxon>
        <taxon>Klosneuvirus</taxon>
    </lineage>
</organism>
<protein>
    <recommendedName>
        <fullName evidence="2">BTB domain-containing protein</fullName>
    </recommendedName>
</protein>
<accession>A0A1V0SL04</accession>
<reference evidence="1" key="1">
    <citation type="journal article" date="2017" name="Science">
        <title>Giant viruses with an expanded complement of translation system components.</title>
        <authorList>
            <person name="Schulz F."/>
            <person name="Yutin N."/>
            <person name="Ivanova N.N."/>
            <person name="Ortega D.R."/>
            <person name="Lee T.K."/>
            <person name="Vierheilig J."/>
            <person name="Daims H."/>
            <person name="Horn M."/>
            <person name="Wagner M."/>
            <person name="Jensen G.J."/>
            <person name="Kyrpides N.C."/>
            <person name="Koonin E.V."/>
            <person name="Woyke T."/>
        </authorList>
    </citation>
    <scope>NUCLEOTIDE SEQUENCE</scope>
    <source>
        <strain evidence="1">KNV1</strain>
    </source>
</reference>
<dbReference type="EMBL" id="KY684112">
    <property type="protein sequence ID" value="ARF12386.1"/>
    <property type="molecule type" value="Genomic_DNA"/>
</dbReference>
<gene>
    <name evidence="1" type="ORF">Klosneuvirus_5_56</name>
</gene>